<accession>A0AAD4Y072</accession>
<sequence>MVSVSDSGGNNSDEEDVVSVSGGVEEGEGEADEVFTGAAAPVVFLNPSPQVVSVSDVDAAEYEDEESGVDDEEDNNEDEEDLG</sequence>
<feature type="region of interest" description="Disordered" evidence="1">
    <location>
        <begin position="1"/>
        <end position="35"/>
    </location>
</feature>
<name>A0AAD4Y072_9MAGN</name>
<evidence type="ECO:0000256" key="1">
    <source>
        <dbReference type="SAM" id="MobiDB-lite"/>
    </source>
</evidence>
<evidence type="ECO:0000313" key="2">
    <source>
        <dbReference type="EMBL" id="KAI3963431.1"/>
    </source>
</evidence>
<keyword evidence="3" id="KW-1185">Reference proteome</keyword>
<dbReference type="EMBL" id="JAJJMB010000061">
    <property type="protein sequence ID" value="KAI3963431.1"/>
    <property type="molecule type" value="Genomic_DNA"/>
</dbReference>
<proteinExistence type="predicted"/>
<organism evidence="2 3">
    <name type="scientific">Papaver atlanticum</name>
    <dbReference type="NCBI Taxonomy" id="357466"/>
    <lineage>
        <taxon>Eukaryota</taxon>
        <taxon>Viridiplantae</taxon>
        <taxon>Streptophyta</taxon>
        <taxon>Embryophyta</taxon>
        <taxon>Tracheophyta</taxon>
        <taxon>Spermatophyta</taxon>
        <taxon>Magnoliopsida</taxon>
        <taxon>Ranunculales</taxon>
        <taxon>Papaveraceae</taxon>
        <taxon>Papaveroideae</taxon>
        <taxon>Papaver</taxon>
    </lineage>
</organism>
<dbReference type="AlphaFoldDB" id="A0AAD4Y072"/>
<feature type="region of interest" description="Disordered" evidence="1">
    <location>
        <begin position="54"/>
        <end position="83"/>
    </location>
</feature>
<reference evidence="2" key="1">
    <citation type="submission" date="2022-04" db="EMBL/GenBank/DDBJ databases">
        <title>A functionally conserved STORR gene fusion in Papaver species that diverged 16.8 million years ago.</title>
        <authorList>
            <person name="Catania T."/>
        </authorList>
    </citation>
    <scope>NUCLEOTIDE SEQUENCE</scope>
    <source>
        <strain evidence="2">S-188037</strain>
    </source>
</reference>
<gene>
    <name evidence="2" type="ORF">MKW98_022853</name>
</gene>
<feature type="compositionally biased region" description="Polar residues" evidence="1">
    <location>
        <begin position="1"/>
        <end position="11"/>
    </location>
</feature>
<comment type="caution">
    <text evidence="2">The sequence shown here is derived from an EMBL/GenBank/DDBJ whole genome shotgun (WGS) entry which is preliminary data.</text>
</comment>
<evidence type="ECO:0000313" key="3">
    <source>
        <dbReference type="Proteomes" id="UP001202328"/>
    </source>
</evidence>
<dbReference type="Proteomes" id="UP001202328">
    <property type="component" value="Unassembled WGS sequence"/>
</dbReference>
<feature type="compositionally biased region" description="Acidic residues" evidence="1">
    <location>
        <begin position="58"/>
        <end position="83"/>
    </location>
</feature>
<protein>
    <submittedName>
        <fullName evidence="2">Uncharacterized protein</fullName>
    </submittedName>
</protein>